<evidence type="ECO:0000256" key="1">
    <source>
        <dbReference type="SAM" id="Phobius"/>
    </source>
</evidence>
<evidence type="ECO:0000313" key="2">
    <source>
        <dbReference type="EMBL" id="MBF8435502.1"/>
    </source>
</evidence>
<comment type="caution">
    <text evidence="2">The sequence shown here is derived from an EMBL/GenBank/DDBJ whole genome shotgun (WGS) entry which is preliminary data.</text>
</comment>
<keyword evidence="3" id="KW-1185">Reference proteome</keyword>
<keyword evidence="1" id="KW-0472">Membrane</keyword>
<proteinExistence type="predicted"/>
<accession>A0A931AML4</accession>
<feature type="transmembrane region" description="Helical" evidence="1">
    <location>
        <begin position="87"/>
        <end position="108"/>
    </location>
</feature>
<name>A0A931AML4_9FIRM</name>
<protein>
    <submittedName>
        <fullName evidence="2">Uncharacterized protein</fullName>
    </submittedName>
</protein>
<evidence type="ECO:0000313" key="3">
    <source>
        <dbReference type="Proteomes" id="UP000621436"/>
    </source>
</evidence>
<dbReference type="RefSeq" id="WP_270452125.1">
    <property type="nucleotide sequence ID" value="NZ_JADPIE010000001.1"/>
</dbReference>
<feature type="transmembrane region" description="Helical" evidence="1">
    <location>
        <begin position="12"/>
        <end position="32"/>
    </location>
</feature>
<keyword evidence="1" id="KW-0812">Transmembrane</keyword>
<keyword evidence="1" id="KW-1133">Transmembrane helix</keyword>
<organism evidence="2 3">
    <name type="scientific">Halonatronomonas betaini</name>
    <dbReference type="NCBI Taxonomy" id="2778430"/>
    <lineage>
        <taxon>Bacteria</taxon>
        <taxon>Bacillati</taxon>
        <taxon>Bacillota</taxon>
        <taxon>Clostridia</taxon>
        <taxon>Halanaerobiales</taxon>
        <taxon>Halarsenatibacteraceae</taxon>
        <taxon>Halonatronomonas</taxon>
    </lineage>
</organism>
<reference evidence="2" key="1">
    <citation type="submission" date="2020-11" db="EMBL/GenBank/DDBJ databases">
        <title>Halonatronomonas betainensis gen. nov., sp. nov. a novel haloalkaliphilic representative of the family Halanaerobiacae capable of betaine degradation.</title>
        <authorList>
            <person name="Boltyanskaya Y."/>
            <person name="Kevbrin V."/>
            <person name="Detkova E."/>
            <person name="Grouzdev D.S."/>
            <person name="Koziaeva V."/>
            <person name="Zhilina T."/>
        </authorList>
    </citation>
    <scope>NUCLEOTIDE SEQUENCE</scope>
    <source>
        <strain evidence="2">Z-7014</strain>
    </source>
</reference>
<dbReference type="EMBL" id="JADPIE010000001">
    <property type="protein sequence ID" value="MBF8435502.1"/>
    <property type="molecule type" value="Genomic_DNA"/>
</dbReference>
<gene>
    <name evidence="2" type="ORF">I0Q91_00290</name>
</gene>
<dbReference type="Proteomes" id="UP000621436">
    <property type="component" value="Unassembled WGS sequence"/>
</dbReference>
<sequence>MVELFDRKRKLTAYFFMVIMIVLAVGVFYLAASLEVLENNLLNHEELKAEKVELLNGIEVEVDLNYLDLIYINGINKNIEIIEGLTWLVRVGIFVFIGLGVFILGQLVDITHRLRKISGEV</sequence>
<dbReference type="AlphaFoldDB" id="A0A931AML4"/>